<organism evidence="1 2">
    <name type="scientific">Purpureocillium lilacinum</name>
    <name type="common">Paecilomyces lilacinus</name>
    <dbReference type="NCBI Taxonomy" id="33203"/>
    <lineage>
        <taxon>Eukaryota</taxon>
        <taxon>Fungi</taxon>
        <taxon>Dikarya</taxon>
        <taxon>Ascomycota</taxon>
        <taxon>Pezizomycotina</taxon>
        <taxon>Sordariomycetes</taxon>
        <taxon>Hypocreomycetidae</taxon>
        <taxon>Hypocreales</taxon>
        <taxon>Ophiocordycipitaceae</taxon>
        <taxon>Purpureocillium</taxon>
    </lineage>
</organism>
<proteinExistence type="predicted"/>
<dbReference type="PANTHER" id="PTHR42034:SF1">
    <property type="entry name" value="CONDENSATION DOMAIN-CONTAINING PROTEIN"/>
    <property type="match status" value="1"/>
</dbReference>
<dbReference type="EMBL" id="LSBI01000027">
    <property type="protein sequence ID" value="OAQ63945.1"/>
    <property type="molecule type" value="Genomic_DNA"/>
</dbReference>
<evidence type="ECO:0000313" key="1">
    <source>
        <dbReference type="EMBL" id="OAQ63945.1"/>
    </source>
</evidence>
<dbReference type="PANTHER" id="PTHR42034">
    <property type="entry name" value="CHROMOSOME 7, WHOLE GENOME SHOTGUN SEQUENCE-RELATED"/>
    <property type="match status" value="1"/>
</dbReference>
<comment type="caution">
    <text evidence="1">The sequence shown here is derived from an EMBL/GenBank/DDBJ whole genome shotgun (WGS) entry which is preliminary data.</text>
</comment>
<dbReference type="InterPro" id="IPR023213">
    <property type="entry name" value="CAT-like_dom_sf"/>
</dbReference>
<dbReference type="KEGG" id="plj:28893425"/>
<dbReference type="Gene3D" id="3.30.559.30">
    <property type="entry name" value="Nonribosomal peptide synthetase, condensation domain"/>
    <property type="match status" value="1"/>
</dbReference>
<sequence length="503" mass="54259">MSSLAWETTHGVSQRRLDVLEVFFKLLSERGAPVNREHWAVSLALQLSFPSFIADPTPYVRKAWLTTRRLHPTIAGAVAASSNDAADLSDTVRILSVGPLDDEAWLATTFRTFAPGETDVTNSTKLLAHGSLRPYEKAMCHWIAASSEICIRAAHWRIDGIGMLMLAQTFLSAVASTIRLGLDADSDANELAVSAADGSLTPSLHELVSAPTDEQSTPPTFKARADSMIQGLTQGMPSISVPPTPGSESAAPGATLRDTVTLDATVTASVIAACKARGISVTSAIHAAIVRVVAGFPQHPLAKSYAAMCPADMRRYLSSPYNGEAYAVGCYCSGQPICIANLYDGNSGNLKGFDAIATEFNSVYRRDLNSMATDENGNAISMMELLGPFMRRAAKLVSTPPPPELPPVQNADLSSFGIIERYLQRDFASSPSSGETLELSDMWMGVELADRSVQCHLWTFRDRMTIQACYNESYYEKDFIAKLLGNIVQELLVGLGVAKRSRG</sequence>
<reference evidence="1 2" key="1">
    <citation type="submission" date="2016-02" db="EMBL/GenBank/DDBJ databases">
        <title>Biosynthesis of antibiotic leucinostatins and their inhibition on Phytophthora in bio-control Purpureocillium lilacinum.</title>
        <authorList>
            <person name="Wang G."/>
            <person name="Liu Z."/>
            <person name="Lin R."/>
            <person name="Li E."/>
            <person name="Mao Z."/>
            <person name="Ling J."/>
            <person name="Yin W."/>
            <person name="Xie B."/>
        </authorList>
    </citation>
    <scope>NUCLEOTIDE SEQUENCE [LARGE SCALE GENOMIC DNA]</scope>
    <source>
        <strain evidence="1">PLFJ-1</strain>
    </source>
</reference>
<dbReference type="OMA" id="TSEVMIW"/>
<protein>
    <submittedName>
        <fullName evidence="1">Uncharacterized protein</fullName>
    </submittedName>
</protein>
<evidence type="ECO:0000313" key="2">
    <source>
        <dbReference type="Proteomes" id="UP000078340"/>
    </source>
</evidence>
<dbReference type="GeneID" id="28893425"/>
<gene>
    <name evidence="1" type="ORF">VFPFJ_11309</name>
</gene>
<dbReference type="AlphaFoldDB" id="A0A179FED8"/>
<dbReference type="Proteomes" id="UP000078340">
    <property type="component" value="Unassembled WGS sequence"/>
</dbReference>
<dbReference type="Gene3D" id="3.30.559.10">
    <property type="entry name" value="Chloramphenicol acetyltransferase-like domain"/>
    <property type="match status" value="1"/>
</dbReference>
<name>A0A179FED8_PURLI</name>
<accession>A0A179FED8</accession>